<protein>
    <submittedName>
        <fullName evidence="7">Putative MFS family arabinose efflux permease</fullName>
    </submittedName>
</protein>
<accession>A0A543NFZ4</accession>
<dbReference type="SUPFAM" id="SSF103473">
    <property type="entry name" value="MFS general substrate transporter"/>
    <property type="match status" value="1"/>
</dbReference>
<feature type="transmembrane region" description="Helical" evidence="6">
    <location>
        <begin position="48"/>
        <end position="68"/>
    </location>
</feature>
<dbReference type="Gene3D" id="1.20.1250.20">
    <property type="entry name" value="MFS general substrate transporter like domains"/>
    <property type="match status" value="1"/>
</dbReference>
<feature type="transmembrane region" description="Helical" evidence="6">
    <location>
        <begin position="311"/>
        <end position="331"/>
    </location>
</feature>
<evidence type="ECO:0000313" key="7">
    <source>
        <dbReference type="EMBL" id="TQN30759.1"/>
    </source>
</evidence>
<keyword evidence="3 6" id="KW-0812">Transmembrane</keyword>
<feature type="transmembrane region" description="Helical" evidence="6">
    <location>
        <begin position="20"/>
        <end position="42"/>
    </location>
</feature>
<evidence type="ECO:0000256" key="6">
    <source>
        <dbReference type="SAM" id="Phobius"/>
    </source>
</evidence>
<evidence type="ECO:0000256" key="5">
    <source>
        <dbReference type="ARBA" id="ARBA00023136"/>
    </source>
</evidence>
<evidence type="ECO:0000256" key="2">
    <source>
        <dbReference type="ARBA" id="ARBA00022475"/>
    </source>
</evidence>
<dbReference type="PANTHER" id="PTHR23513:SF11">
    <property type="entry name" value="STAPHYLOFERRIN A TRANSPORTER"/>
    <property type="match status" value="1"/>
</dbReference>
<dbReference type="InterPro" id="IPR011701">
    <property type="entry name" value="MFS"/>
</dbReference>
<sequence length="409" mass="41833">MTPRSGMAAPLRHRNFRALALGRTLTYGGNSVATVALGFAVLDVTGSVVDLGLVVGARSLANVTLLLFGGVVADRLPRPLVLQGSCALAAATQATLAASVLLGFATLPLMVALSLANGAAAAVNLPAAAALTPQTVPAGLLQRANALLRIGVHLGMFGGMSAGGLIVGWVGPGWAIGINGAMFAISGVCFAFLRIPTGGEPGQPRTRPLRDLVEGWREFSSRTWVWLVVGQFTVVNATWSATTAVLGPALADDTFGRTLWGVLMATNSVGLVAGGVLAARWQPRRALAYGVALISLMALPMLALAGSPVPLVLFPAMFLAGAAAEQFSVAWEVSLQQNIPQRRLARVYSYDALGSFLALPAGEIAVGPIAERVGTGTTLTGMAALLLVATAVTAASRSVRGLARAEPGS</sequence>
<feature type="transmembrane region" description="Helical" evidence="6">
    <location>
        <begin position="286"/>
        <end position="305"/>
    </location>
</feature>
<keyword evidence="4 6" id="KW-1133">Transmembrane helix</keyword>
<name>A0A543NFZ4_9ACTN</name>
<keyword evidence="8" id="KW-1185">Reference proteome</keyword>
<reference evidence="7 8" key="1">
    <citation type="submission" date="2019-06" db="EMBL/GenBank/DDBJ databases">
        <title>Sequencing the genomes of 1000 actinobacteria strains.</title>
        <authorList>
            <person name="Klenk H.-P."/>
        </authorList>
    </citation>
    <scope>NUCLEOTIDE SEQUENCE [LARGE SCALE GENOMIC DNA]</scope>
    <source>
        <strain evidence="7 8">DSM 45015</strain>
    </source>
</reference>
<keyword evidence="2" id="KW-1003">Cell membrane</keyword>
<feature type="transmembrane region" description="Helical" evidence="6">
    <location>
        <begin position="352"/>
        <end position="370"/>
    </location>
</feature>
<proteinExistence type="predicted"/>
<comment type="subcellular location">
    <subcellularLocation>
        <location evidence="1">Cell membrane</location>
        <topology evidence="1">Multi-pass membrane protein</topology>
    </subcellularLocation>
</comment>
<dbReference type="AlphaFoldDB" id="A0A543NFZ4"/>
<dbReference type="EMBL" id="VFQC01000001">
    <property type="protein sequence ID" value="TQN30759.1"/>
    <property type="molecule type" value="Genomic_DNA"/>
</dbReference>
<evidence type="ECO:0000256" key="1">
    <source>
        <dbReference type="ARBA" id="ARBA00004651"/>
    </source>
</evidence>
<dbReference type="PANTHER" id="PTHR23513">
    <property type="entry name" value="INTEGRAL MEMBRANE EFFLUX PROTEIN-RELATED"/>
    <property type="match status" value="1"/>
</dbReference>
<dbReference type="CDD" id="cd06173">
    <property type="entry name" value="MFS_MefA_like"/>
    <property type="match status" value="1"/>
</dbReference>
<dbReference type="GO" id="GO:0022857">
    <property type="term" value="F:transmembrane transporter activity"/>
    <property type="evidence" value="ECO:0007669"/>
    <property type="project" value="InterPro"/>
</dbReference>
<comment type="caution">
    <text evidence="7">The sequence shown here is derived from an EMBL/GenBank/DDBJ whole genome shotgun (WGS) entry which is preliminary data.</text>
</comment>
<feature type="transmembrane region" description="Helical" evidence="6">
    <location>
        <begin position="376"/>
        <end position="395"/>
    </location>
</feature>
<evidence type="ECO:0000313" key="8">
    <source>
        <dbReference type="Proteomes" id="UP000317422"/>
    </source>
</evidence>
<dbReference type="Proteomes" id="UP000317422">
    <property type="component" value="Unassembled WGS sequence"/>
</dbReference>
<dbReference type="InterPro" id="IPR036259">
    <property type="entry name" value="MFS_trans_sf"/>
</dbReference>
<feature type="transmembrane region" description="Helical" evidence="6">
    <location>
        <begin position="176"/>
        <end position="195"/>
    </location>
</feature>
<feature type="transmembrane region" description="Helical" evidence="6">
    <location>
        <begin position="80"/>
        <end position="104"/>
    </location>
</feature>
<gene>
    <name evidence="7" type="ORF">FHX37_0643</name>
</gene>
<feature type="transmembrane region" description="Helical" evidence="6">
    <location>
        <begin position="224"/>
        <end position="246"/>
    </location>
</feature>
<keyword evidence="5 6" id="KW-0472">Membrane</keyword>
<feature type="transmembrane region" description="Helical" evidence="6">
    <location>
        <begin position="258"/>
        <end position="279"/>
    </location>
</feature>
<evidence type="ECO:0000256" key="3">
    <source>
        <dbReference type="ARBA" id="ARBA00022692"/>
    </source>
</evidence>
<evidence type="ECO:0000256" key="4">
    <source>
        <dbReference type="ARBA" id="ARBA00022989"/>
    </source>
</evidence>
<dbReference type="Pfam" id="PF07690">
    <property type="entry name" value="MFS_1"/>
    <property type="match status" value="1"/>
</dbReference>
<feature type="transmembrane region" description="Helical" evidence="6">
    <location>
        <begin position="110"/>
        <end position="131"/>
    </location>
</feature>
<organism evidence="7 8">
    <name type="scientific">Haloactinospora alba</name>
    <dbReference type="NCBI Taxonomy" id="405555"/>
    <lineage>
        <taxon>Bacteria</taxon>
        <taxon>Bacillati</taxon>
        <taxon>Actinomycetota</taxon>
        <taxon>Actinomycetes</taxon>
        <taxon>Streptosporangiales</taxon>
        <taxon>Nocardiopsidaceae</taxon>
        <taxon>Haloactinospora</taxon>
    </lineage>
</organism>
<feature type="transmembrane region" description="Helical" evidence="6">
    <location>
        <begin position="152"/>
        <end position="170"/>
    </location>
</feature>
<dbReference type="GO" id="GO:0005886">
    <property type="term" value="C:plasma membrane"/>
    <property type="evidence" value="ECO:0007669"/>
    <property type="project" value="UniProtKB-SubCell"/>
</dbReference>